<sequence>MSQPEFQKIAHLLAGAANANTADGTRTYVLYTEDSSIISKEWTGKTFTTQTTVVEDDVRPDSTAAYVLGKSVQTVIYIDSSSMLHTIDFDEESDEWYEDPNKAIQHRAHPSSHVAACLNGHGHIVVVYHTGSFLAAFTLADPTNVTKVPVNCSSNSALYALFADGTIRVFYVSSADHCLHYATKSNELDWSDTKWSTQPFNGTAKRFIVNATRERTTTSFEAYVLTDRAKMLQVSADGHCSNLGRIDENGTFVSERAVDMCCIEAQENTFTEERLHDLLAEDPAIIDAVGGPLSVTPLAAACWSGSVDAVDLLLDNPIRLANPNALSPKNRTPLYYAVRGSIPGNRRAIVRALLDAGAKVDACYPEDQNNTPLMTAIADTADKEVIHELVDRGASLTKTNMQGQTAVVLAEGTGLEEELLRSEERELKKAGPHSIQKELVQVLVAIAMLIIAYFNNDVVKEIVVGVLAKVQESMGDDLEEDEDVSDD</sequence>
<organism evidence="4 5">
    <name type="scientific">Agrocybe pediades</name>
    <dbReference type="NCBI Taxonomy" id="84607"/>
    <lineage>
        <taxon>Eukaryota</taxon>
        <taxon>Fungi</taxon>
        <taxon>Dikarya</taxon>
        <taxon>Basidiomycota</taxon>
        <taxon>Agaricomycotina</taxon>
        <taxon>Agaricomycetes</taxon>
        <taxon>Agaricomycetidae</taxon>
        <taxon>Agaricales</taxon>
        <taxon>Agaricineae</taxon>
        <taxon>Strophariaceae</taxon>
        <taxon>Agrocybe</taxon>
    </lineage>
</organism>
<dbReference type="Pfam" id="PF12796">
    <property type="entry name" value="Ank_2"/>
    <property type="match status" value="1"/>
</dbReference>
<reference evidence="4 5" key="1">
    <citation type="submission" date="2019-12" db="EMBL/GenBank/DDBJ databases">
        <authorList>
            <person name="Floudas D."/>
            <person name="Bentzer J."/>
            <person name="Ahren D."/>
            <person name="Johansson T."/>
            <person name="Persson P."/>
            <person name="Tunlid A."/>
        </authorList>
    </citation>
    <scope>NUCLEOTIDE SEQUENCE [LARGE SCALE GENOMIC DNA]</scope>
    <source>
        <strain evidence="4 5">CBS 102.39</strain>
    </source>
</reference>
<dbReference type="AlphaFoldDB" id="A0A8H4QW37"/>
<keyword evidence="5" id="KW-1185">Reference proteome</keyword>
<evidence type="ECO:0000256" key="3">
    <source>
        <dbReference type="PROSITE-ProRule" id="PRU00023"/>
    </source>
</evidence>
<dbReference type="InterPro" id="IPR036770">
    <property type="entry name" value="Ankyrin_rpt-contain_sf"/>
</dbReference>
<evidence type="ECO:0000313" key="4">
    <source>
        <dbReference type="EMBL" id="KAF4617392.1"/>
    </source>
</evidence>
<evidence type="ECO:0000313" key="5">
    <source>
        <dbReference type="Proteomes" id="UP000521872"/>
    </source>
</evidence>
<feature type="repeat" description="ANK" evidence="3">
    <location>
        <begin position="329"/>
        <end position="362"/>
    </location>
</feature>
<dbReference type="PANTHER" id="PTHR24171">
    <property type="entry name" value="ANKYRIN REPEAT DOMAIN-CONTAINING PROTEIN 39-RELATED"/>
    <property type="match status" value="1"/>
</dbReference>
<evidence type="ECO:0000256" key="2">
    <source>
        <dbReference type="ARBA" id="ARBA00023043"/>
    </source>
</evidence>
<dbReference type="EMBL" id="JAACJL010000030">
    <property type="protein sequence ID" value="KAF4617392.1"/>
    <property type="molecule type" value="Genomic_DNA"/>
</dbReference>
<dbReference type="Gene3D" id="2.120.10.70">
    <property type="entry name" value="Fucose-specific lectin"/>
    <property type="match status" value="1"/>
</dbReference>
<dbReference type="SUPFAM" id="SSF48403">
    <property type="entry name" value="Ankyrin repeat"/>
    <property type="match status" value="1"/>
</dbReference>
<dbReference type="Gene3D" id="1.25.40.20">
    <property type="entry name" value="Ankyrin repeat-containing domain"/>
    <property type="match status" value="1"/>
</dbReference>
<protein>
    <submittedName>
        <fullName evidence="4">Uncharacterized protein</fullName>
    </submittedName>
</protein>
<accession>A0A8H4QW37</accession>
<dbReference type="SMART" id="SM00248">
    <property type="entry name" value="ANK"/>
    <property type="match status" value="3"/>
</dbReference>
<keyword evidence="2 3" id="KW-0040">ANK repeat</keyword>
<dbReference type="SUPFAM" id="SSF89372">
    <property type="entry name" value="Fucose-specific lectin"/>
    <property type="match status" value="1"/>
</dbReference>
<dbReference type="Proteomes" id="UP000521872">
    <property type="component" value="Unassembled WGS sequence"/>
</dbReference>
<keyword evidence="1" id="KW-0677">Repeat</keyword>
<comment type="caution">
    <text evidence="4">The sequence shown here is derived from an EMBL/GenBank/DDBJ whole genome shotgun (WGS) entry which is preliminary data.</text>
</comment>
<proteinExistence type="predicted"/>
<evidence type="ECO:0000256" key="1">
    <source>
        <dbReference type="ARBA" id="ARBA00022737"/>
    </source>
</evidence>
<dbReference type="InterPro" id="IPR002110">
    <property type="entry name" value="Ankyrin_rpt"/>
</dbReference>
<dbReference type="PROSITE" id="PS50088">
    <property type="entry name" value="ANK_REPEAT"/>
    <property type="match status" value="1"/>
</dbReference>
<name>A0A8H4QW37_9AGAR</name>
<gene>
    <name evidence="4" type="ORF">D9613_006173</name>
</gene>